<dbReference type="GO" id="GO:0005524">
    <property type="term" value="F:ATP binding"/>
    <property type="evidence" value="ECO:0007669"/>
    <property type="project" value="UniProtKB-KW"/>
</dbReference>
<dbReference type="GO" id="GO:0016887">
    <property type="term" value="F:ATP hydrolysis activity"/>
    <property type="evidence" value="ECO:0007669"/>
    <property type="project" value="TreeGrafter"/>
</dbReference>
<dbReference type="GO" id="GO:0005829">
    <property type="term" value="C:cytosol"/>
    <property type="evidence" value="ECO:0007669"/>
    <property type="project" value="TreeGrafter"/>
</dbReference>
<evidence type="ECO:0000313" key="4">
    <source>
        <dbReference type="Proteomes" id="UP000655044"/>
    </source>
</evidence>
<dbReference type="PANTHER" id="PTHR43384:SF6">
    <property type="entry name" value="SEPTUM SITE-DETERMINING PROTEIN MIND HOMOLOG, CHLOROPLASTIC"/>
    <property type="match status" value="1"/>
</dbReference>
<sequence>MTEVITIHSFRGGTGKSTTIANMALLMAVAGRRVALVDMDIQSPSTAILFDIPDYGSRFSLADYLVGRCEIEDAAYHLPGSGDDVSALFLIPALTDAARIGEVLAKGYDVGLLGEGFDRLIASLDLDVLLLDTHSGISNETVTALASCDKLLVLTRPDRLDLACAEETLSLAARLGCPDPVLVMNMAPGGAVPDEMLRHAELVYGVPVSVVLPYSPAPVEITGADRPEHRLIAGYHQIVSLIVGSAD</sequence>
<keyword evidence="1" id="KW-0547">Nucleotide-binding</keyword>
<dbReference type="InterPro" id="IPR050625">
    <property type="entry name" value="ParA/MinD_ATPase"/>
</dbReference>
<dbReference type="Proteomes" id="UP000655044">
    <property type="component" value="Unassembled WGS sequence"/>
</dbReference>
<name>A0A8J3WFE7_PLARO</name>
<gene>
    <name evidence="3" type="ORF">Pro02_56660</name>
</gene>
<dbReference type="GO" id="GO:0009898">
    <property type="term" value="C:cytoplasmic side of plasma membrane"/>
    <property type="evidence" value="ECO:0007669"/>
    <property type="project" value="TreeGrafter"/>
</dbReference>
<dbReference type="SUPFAM" id="SSF52540">
    <property type="entry name" value="P-loop containing nucleoside triphosphate hydrolases"/>
    <property type="match status" value="1"/>
</dbReference>
<dbReference type="AlphaFoldDB" id="A0A8J3WFE7"/>
<protein>
    <submittedName>
        <fullName evidence="3">CDP-3, 6-dideoxy-D-glycero-L-glycero-4-hexulose-4-reductase</fullName>
    </submittedName>
</protein>
<comment type="caution">
    <text evidence="3">The sequence shown here is derived from an EMBL/GenBank/DDBJ whole genome shotgun (WGS) entry which is preliminary data.</text>
</comment>
<accession>A0A8J3WFE7</accession>
<organism evidence="3 4">
    <name type="scientific">Planobispora rosea</name>
    <dbReference type="NCBI Taxonomy" id="35762"/>
    <lineage>
        <taxon>Bacteria</taxon>
        <taxon>Bacillati</taxon>
        <taxon>Actinomycetota</taxon>
        <taxon>Actinomycetes</taxon>
        <taxon>Streptosporangiales</taxon>
        <taxon>Streptosporangiaceae</taxon>
        <taxon>Planobispora</taxon>
    </lineage>
</organism>
<dbReference type="InterPro" id="IPR033756">
    <property type="entry name" value="YlxH/NBP35"/>
</dbReference>
<evidence type="ECO:0000256" key="2">
    <source>
        <dbReference type="ARBA" id="ARBA00022840"/>
    </source>
</evidence>
<dbReference type="PANTHER" id="PTHR43384">
    <property type="entry name" value="SEPTUM SITE-DETERMINING PROTEIN MIND HOMOLOG, CHLOROPLASTIC-RELATED"/>
    <property type="match status" value="1"/>
</dbReference>
<evidence type="ECO:0000313" key="3">
    <source>
        <dbReference type="EMBL" id="GIH87258.1"/>
    </source>
</evidence>
<keyword evidence="2" id="KW-0067">ATP-binding</keyword>
<reference evidence="3" key="1">
    <citation type="submission" date="2021-01" db="EMBL/GenBank/DDBJ databases">
        <title>Whole genome shotgun sequence of Planobispora rosea NBRC 15558.</title>
        <authorList>
            <person name="Komaki H."/>
            <person name="Tamura T."/>
        </authorList>
    </citation>
    <scope>NUCLEOTIDE SEQUENCE</scope>
    <source>
        <strain evidence="3">NBRC 15558</strain>
    </source>
</reference>
<dbReference type="InterPro" id="IPR027417">
    <property type="entry name" value="P-loop_NTPase"/>
</dbReference>
<keyword evidence="4" id="KW-1185">Reference proteome</keyword>
<dbReference type="Gene3D" id="3.40.50.300">
    <property type="entry name" value="P-loop containing nucleotide triphosphate hydrolases"/>
    <property type="match status" value="1"/>
</dbReference>
<dbReference type="GO" id="GO:0051782">
    <property type="term" value="P:negative regulation of cell division"/>
    <property type="evidence" value="ECO:0007669"/>
    <property type="project" value="TreeGrafter"/>
</dbReference>
<dbReference type="OrthoDB" id="9775724at2"/>
<dbReference type="RefSeq" id="WP_068926264.1">
    <property type="nucleotide sequence ID" value="NZ_BMQP01000038.1"/>
</dbReference>
<proteinExistence type="predicted"/>
<dbReference type="Pfam" id="PF10609">
    <property type="entry name" value="ParA"/>
    <property type="match status" value="1"/>
</dbReference>
<evidence type="ECO:0000256" key="1">
    <source>
        <dbReference type="ARBA" id="ARBA00022741"/>
    </source>
</evidence>
<dbReference type="EMBL" id="BOOI01000057">
    <property type="protein sequence ID" value="GIH87258.1"/>
    <property type="molecule type" value="Genomic_DNA"/>
</dbReference>